<accession>A0AAE3DRE1</accession>
<evidence type="ECO:0000313" key="1">
    <source>
        <dbReference type="EMBL" id="MCC2189292.1"/>
    </source>
</evidence>
<proteinExistence type="predicted"/>
<name>A0AAE3DRE1_9FIRM</name>
<dbReference type="EMBL" id="JAJEPR010000006">
    <property type="protein sequence ID" value="MCC2189292.1"/>
    <property type="molecule type" value="Genomic_DNA"/>
</dbReference>
<comment type="caution">
    <text evidence="1">The sequence shown here is derived from an EMBL/GenBank/DDBJ whole genome shotgun (WGS) entry which is preliminary data.</text>
</comment>
<sequence length="230" mass="25693">MDTLYLMVTITDRKLEKKFLNFYREQGLEVSLTTLGHGTASSEIRDFFGLGGRERSLLFHTVTGKNYERFLPALKRQFRIDLPGSGIVFLIPFSSVGGRKTLEFFTEGQEFVKGEESALKETKYELLVAITNQGYTELVMDAARKVHAAGGTIIHAKGTGTDKAEKFLGVSLVAEKEMVLIVARQEKKNEIMRSIMDHAGLQTKARAVVFSLPVTDIAGMYLMNEMLEEA</sequence>
<organism evidence="1 2">
    <name type="scientific">Fusicatenibacter faecihominis</name>
    <dbReference type="NCBI Taxonomy" id="2881276"/>
    <lineage>
        <taxon>Bacteria</taxon>
        <taxon>Bacillati</taxon>
        <taxon>Bacillota</taxon>
        <taxon>Clostridia</taxon>
        <taxon>Lachnospirales</taxon>
        <taxon>Lachnospiraceae</taxon>
        <taxon>Fusicatenibacter</taxon>
    </lineage>
</organism>
<dbReference type="Pfam" id="PF00543">
    <property type="entry name" value="P-II"/>
    <property type="match status" value="1"/>
</dbReference>
<evidence type="ECO:0000313" key="2">
    <source>
        <dbReference type="Proteomes" id="UP001197875"/>
    </source>
</evidence>
<dbReference type="InterPro" id="IPR002187">
    <property type="entry name" value="N-reg_PII"/>
</dbReference>
<dbReference type="SMART" id="SM00938">
    <property type="entry name" value="P-II"/>
    <property type="match status" value="1"/>
</dbReference>
<protein>
    <submittedName>
        <fullName evidence="1">P-II family nitrogen regulator</fullName>
    </submittedName>
</protein>
<dbReference type="GO" id="GO:0030234">
    <property type="term" value="F:enzyme regulator activity"/>
    <property type="evidence" value="ECO:0007669"/>
    <property type="project" value="InterPro"/>
</dbReference>
<reference evidence="1 2" key="1">
    <citation type="submission" date="2021-10" db="EMBL/GenBank/DDBJ databases">
        <title>Anaerobic single-cell dispensing facilitates the cultivation of human gut bacteria.</title>
        <authorList>
            <person name="Afrizal A."/>
        </authorList>
    </citation>
    <scope>NUCLEOTIDE SEQUENCE [LARGE SCALE GENOMIC DNA]</scope>
    <source>
        <strain evidence="1 2">CLA-AA-H277</strain>
    </source>
</reference>
<dbReference type="InterPro" id="IPR015867">
    <property type="entry name" value="N-reg_PII/ATP_PRibTrfase_C"/>
</dbReference>
<dbReference type="InterPro" id="IPR011322">
    <property type="entry name" value="N-reg_PII-like_a/b"/>
</dbReference>
<dbReference type="Gene3D" id="3.30.70.120">
    <property type="match status" value="1"/>
</dbReference>
<dbReference type="SUPFAM" id="SSF54913">
    <property type="entry name" value="GlnB-like"/>
    <property type="match status" value="1"/>
</dbReference>
<dbReference type="GO" id="GO:0006808">
    <property type="term" value="P:regulation of nitrogen utilization"/>
    <property type="evidence" value="ECO:0007669"/>
    <property type="project" value="InterPro"/>
</dbReference>
<dbReference type="Proteomes" id="UP001197875">
    <property type="component" value="Unassembled WGS sequence"/>
</dbReference>
<dbReference type="PROSITE" id="PS51343">
    <property type="entry name" value="PII_GLNB_DOM"/>
    <property type="match status" value="1"/>
</dbReference>
<dbReference type="AlphaFoldDB" id="A0AAE3DRE1"/>
<keyword evidence="2" id="KW-1185">Reference proteome</keyword>
<dbReference type="RefSeq" id="WP_178047009.1">
    <property type="nucleotide sequence ID" value="NZ_JAJEPR010000006.1"/>
</dbReference>
<gene>
    <name evidence="1" type="ORF">LKD71_05600</name>
</gene>